<feature type="compositionally biased region" description="Basic residues" evidence="2">
    <location>
        <begin position="16"/>
        <end position="25"/>
    </location>
</feature>
<keyword evidence="1" id="KW-0862">Zinc</keyword>
<feature type="compositionally biased region" description="Basic and acidic residues" evidence="2">
    <location>
        <begin position="1"/>
        <end position="15"/>
    </location>
</feature>
<dbReference type="GeneID" id="25904768"/>
<evidence type="ECO:0000313" key="4">
    <source>
        <dbReference type="EMBL" id="KNC83483.1"/>
    </source>
</evidence>
<dbReference type="GO" id="GO:0008270">
    <property type="term" value="F:zinc ion binding"/>
    <property type="evidence" value="ECO:0007669"/>
    <property type="project" value="UniProtKB-KW"/>
</dbReference>
<gene>
    <name evidence="4" type="ORF">SARC_04264</name>
</gene>
<accession>A0A0L0G5E9</accession>
<protein>
    <recommendedName>
        <fullName evidence="3">C2H2-type domain-containing protein</fullName>
    </recommendedName>
</protein>
<dbReference type="PROSITE" id="PS50157">
    <property type="entry name" value="ZINC_FINGER_C2H2_2"/>
    <property type="match status" value="1"/>
</dbReference>
<evidence type="ECO:0000313" key="5">
    <source>
        <dbReference type="Proteomes" id="UP000054560"/>
    </source>
</evidence>
<feature type="region of interest" description="Disordered" evidence="2">
    <location>
        <begin position="1"/>
        <end position="25"/>
    </location>
</feature>
<dbReference type="InterPro" id="IPR013087">
    <property type="entry name" value="Znf_C2H2_type"/>
</dbReference>
<dbReference type="EMBL" id="KQ241830">
    <property type="protein sequence ID" value="KNC83483.1"/>
    <property type="molecule type" value="Genomic_DNA"/>
</dbReference>
<evidence type="ECO:0000259" key="3">
    <source>
        <dbReference type="PROSITE" id="PS50157"/>
    </source>
</evidence>
<feature type="domain" description="C2H2-type" evidence="3">
    <location>
        <begin position="35"/>
        <end position="61"/>
    </location>
</feature>
<feature type="region of interest" description="Disordered" evidence="2">
    <location>
        <begin position="334"/>
        <end position="369"/>
    </location>
</feature>
<evidence type="ECO:0000256" key="1">
    <source>
        <dbReference type="PROSITE-ProRule" id="PRU00042"/>
    </source>
</evidence>
<dbReference type="RefSeq" id="XP_014157385.1">
    <property type="nucleotide sequence ID" value="XM_014301910.1"/>
</dbReference>
<proteinExistence type="predicted"/>
<keyword evidence="1" id="KW-0479">Metal-binding</keyword>
<dbReference type="AlphaFoldDB" id="A0A0L0G5E9"/>
<evidence type="ECO:0000256" key="2">
    <source>
        <dbReference type="SAM" id="MobiDB-lite"/>
    </source>
</evidence>
<reference evidence="4 5" key="1">
    <citation type="submission" date="2011-02" db="EMBL/GenBank/DDBJ databases">
        <title>The Genome Sequence of Sphaeroforma arctica JP610.</title>
        <authorList>
            <consortium name="The Broad Institute Genome Sequencing Platform"/>
            <person name="Russ C."/>
            <person name="Cuomo C."/>
            <person name="Young S.K."/>
            <person name="Zeng Q."/>
            <person name="Gargeya S."/>
            <person name="Alvarado L."/>
            <person name="Berlin A."/>
            <person name="Chapman S.B."/>
            <person name="Chen Z."/>
            <person name="Freedman E."/>
            <person name="Gellesch M."/>
            <person name="Goldberg J."/>
            <person name="Griggs A."/>
            <person name="Gujja S."/>
            <person name="Heilman E."/>
            <person name="Heiman D."/>
            <person name="Howarth C."/>
            <person name="Mehta T."/>
            <person name="Neiman D."/>
            <person name="Pearson M."/>
            <person name="Roberts A."/>
            <person name="Saif S."/>
            <person name="Shea T."/>
            <person name="Shenoy N."/>
            <person name="Sisk P."/>
            <person name="Stolte C."/>
            <person name="Sykes S."/>
            <person name="White J."/>
            <person name="Yandava C."/>
            <person name="Burger G."/>
            <person name="Gray M.W."/>
            <person name="Holland P.W.H."/>
            <person name="King N."/>
            <person name="Lang F.B.F."/>
            <person name="Roger A.J."/>
            <person name="Ruiz-Trillo I."/>
            <person name="Haas B."/>
            <person name="Nusbaum C."/>
            <person name="Birren B."/>
        </authorList>
    </citation>
    <scope>NUCLEOTIDE SEQUENCE [LARGE SCALE GENOMIC DNA]</scope>
    <source>
        <strain evidence="4 5">JP610</strain>
    </source>
</reference>
<keyword evidence="1" id="KW-0863">Zinc-finger</keyword>
<organism evidence="4 5">
    <name type="scientific">Sphaeroforma arctica JP610</name>
    <dbReference type="NCBI Taxonomy" id="667725"/>
    <lineage>
        <taxon>Eukaryota</taxon>
        <taxon>Ichthyosporea</taxon>
        <taxon>Ichthyophonida</taxon>
        <taxon>Sphaeroforma</taxon>
    </lineage>
</organism>
<feature type="compositionally biased region" description="Basic and acidic residues" evidence="2">
    <location>
        <begin position="355"/>
        <end position="369"/>
    </location>
</feature>
<keyword evidence="5" id="KW-1185">Reference proteome</keyword>
<dbReference type="PROSITE" id="PS00028">
    <property type="entry name" value="ZINC_FINGER_C2H2_1"/>
    <property type="match status" value="1"/>
</dbReference>
<sequence length="663" mass="73487">MVMQDFKVEATDHQREHGRKMHRSRRKLKDMERNYNCNVLGCSRPYASEQSLKQHKKRKHSFFGLEENEVSFGTKRNLNYKIEVKPSKCLLRKRTVSYSVVEPTVEVGFFGSQEQASAASVGTTDADCSTDSNTCFPFTGFDEGPSAPDIQPVPGYFQPQSIDLQSICPTNFSLNKTPPLSANSCTSSSPADSADSDVDHRFAPSQENYIGGSASSIISRSNSHDSMPGIPPTEQYRKLVAIMHDIDRRKSQMRGKVCSSLLQHSTADKSNLELRREQSVSEQAEFNTLATIDTLPETTLKHQETITHSVCAKNEDISEYTLDAEFSTSLKIKTEPPQLLPRPNLKRLSTNELEQEPHPSLRDSQAKEQLERASRCLQRELQQQQQLIQALLRHQQIQINQQLLLHQNLDLQENDIFPDTNNTINVGEGRQQIQPLFSALRPTAVDKKILSTQNSEAGTKDGDMPMTPYNTKALASSLGSKLAADADAEIGLETGSNLRQQASTNESSLASVFDVEDLMSCASDINLMDSVQLADNFQLYDNGFGLVKCSSTNEHNSLLDSQICRTLKSKDGSSPSVSLFRSNSPSQPAVTMKCNTTAPSLAVRNVKTTSQNIAGLWSPVARKDSDGSSHLAMLDRCLSFVSDDKNQVETHFNYSDFLGIESG</sequence>
<dbReference type="Proteomes" id="UP000054560">
    <property type="component" value="Unassembled WGS sequence"/>
</dbReference>
<name>A0A0L0G5E9_9EUKA</name>